<organism evidence="1 2">
    <name type="scientific">Haloarchaeobius iranensis</name>
    <dbReference type="NCBI Taxonomy" id="996166"/>
    <lineage>
        <taxon>Archaea</taxon>
        <taxon>Methanobacteriati</taxon>
        <taxon>Methanobacteriota</taxon>
        <taxon>Stenosarchaea group</taxon>
        <taxon>Halobacteria</taxon>
        <taxon>Halobacteriales</taxon>
        <taxon>Halorubellaceae</taxon>
        <taxon>Haloarchaeobius</taxon>
    </lineage>
</organism>
<evidence type="ECO:0000313" key="1">
    <source>
        <dbReference type="EMBL" id="SDM65283.1"/>
    </source>
</evidence>
<dbReference type="RefSeq" id="WP_139172262.1">
    <property type="nucleotide sequence ID" value="NZ_FNIA01000005.1"/>
</dbReference>
<reference evidence="1 2" key="1">
    <citation type="submission" date="2016-10" db="EMBL/GenBank/DDBJ databases">
        <authorList>
            <person name="de Groot N.N."/>
        </authorList>
    </citation>
    <scope>NUCLEOTIDE SEQUENCE [LARGE SCALE GENOMIC DNA]</scope>
    <source>
        <strain evidence="2">EB21,IBRC-M 10013,KCTC 4048</strain>
    </source>
</reference>
<evidence type="ECO:0008006" key="3">
    <source>
        <dbReference type="Google" id="ProtNLM"/>
    </source>
</evidence>
<gene>
    <name evidence="1" type="ORF">SAMN05192554_10596</name>
</gene>
<accession>A0A1G9UZJ0</accession>
<dbReference type="Proteomes" id="UP000199370">
    <property type="component" value="Unassembled WGS sequence"/>
</dbReference>
<evidence type="ECO:0000313" key="2">
    <source>
        <dbReference type="Proteomes" id="UP000199370"/>
    </source>
</evidence>
<dbReference type="PROSITE" id="PS51257">
    <property type="entry name" value="PROKAR_LIPOPROTEIN"/>
    <property type="match status" value="1"/>
</dbReference>
<name>A0A1G9UZJ0_9EURY</name>
<proteinExistence type="predicted"/>
<keyword evidence="2" id="KW-1185">Reference proteome</keyword>
<dbReference type="AlphaFoldDB" id="A0A1G9UZJ0"/>
<dbReference type="EMBL" id="FNIA01000005">
    <property type="protein sequence ID" value="SDM65283.1"/>
    <property type="molecule type" value="Genomic_DNA"/>
</dbReference>
<protein>
    <recommendedName>
        <fullName evidence="3">Lipoprotein</fullName>
    </recommendedName>
</protein>
<sequence>MQPSRRSLLVGLGTPTLFGLAGCLGADGEQERELMIRVRNHTDEGRRLRVEGTIGQDTVIQQRLSVPPTLSPEVRAVGTVFSLGQLSSDTQVTVEVTMVGSDRTGRATVTTDCAGNVAIRDKPARGSAVEVRVRDGGSLLVEGDEDSNRCFSDDNWDW</sequence>